<sequence length="151" mass="17235">MLKLPQDMQSVNYTDDPEIIQLMMDIAPGAAAMALIQAPPLLSDLHSWAPMLDPMPDSVKEHNFVAYVCSKYSPMGKRFRCWHTVDDDVQHLDAAMTPFLLLALVCPSFDFVAVEDCTQEVYASQLERAIDMATYRKHAPRLRRFLPHRLE</sequence>
<dbReference type="OrthoDB" id="5529877at2759"/>
<gene>
    <name evidence="1" type="ORF">GGI19_001298</name>
</gene>
<keyword evidence="2" id="KW-1185">Reference proteome</keyword>
<dbReference type="Proteomes" id="UP001140011">
    <property type="component" value="Unassembled WGS sequence"/>
</dbReference>
<organism evidence="1 2">
    <name type="scientific">Coemansia pectinata</name>
    <dbReference type="NCBI Taxonomy" id="1052879"/>
    <lineage>
        <taxon>Eukaryota</taxon>
        <taxon>Fungi</taxon>
        <taxon>Fungi incertae sedis</taxon>
        <taxon>Zoopagomycota</taxon>
        <taxon>Kickxellomycotina</taxon>
        <taxon>Kickxellomycetes</taxon>
        <taxon>Kickxellales</taxon>
        <taxon>Kickxellaceae</taxon>
        <taxon>Coemansia</taxon>
    </lineage>
</organism>
<protein>
    <submittedName>
        <fullName evidence="1">Uncharacterized protein</fullName>
    </submittedName>
</protein>
<dbReference type="AlphaFoldDB" id="A0A9W8LBE6"/>
<evidence type="ECO:0000313" key="1">
    <source>
        <dbReference type="EMBL" id="KAJ2755877.1"/>
    </source>
</evidence>
<accession>A0A9W8LBE6</accession>
<proteinExistence type="predicted"/>
<reference evidence="1" key="1">
    <citation type="submission" date="2022-07" db="EMBL/GenBank/DDBJ databases">
        <title>Phylogenomic reconstructions and comparative analyses of Kickxellomycotina fungi.</title>
        <authorList>
            <person name="Reynolds N.K."/>
            <person name="Stajich J.E."/>
            <person name="Barry K."/>
            <person name="Grigoriev I.V."/>
            <person name="Crous P."/>
            <person name="Smith M.E."/>
        </authorList>
    </citation>
    <scope>NUCLEOTIDE SEQUENCE</scope>
    <source>
        <strain evidence="1">BCRC 34297</strain>
    </source>
</reference>
<dbReference type="EMBL" id="JANBUH010000044">
    <property type="protein sequence ID" value="KAJ2755877.1"/>
    <property type="molecule type" value="Genomic_DNA"/>
</dbReference>
<name>A0A9W8LBE6_9FUNG</name>
<evidence type="ECO:0000313" key="2">
    <source>
        <dbReference type="Proteomes" id="UP001140011"/>
    </source>
</evidence>
<comment type="caution">
    <text evidence="1">The sequence shown here is derived from an EMBL/GenBank/DDBJ whole genome shotgun (WGS) entry which is preliminary data.</text>
</comment>